<protein>
    <submittedName>
        <fullName evidence="1">Uncharacterized protein</fullName>
    </submittedName>
</protein>
<dbReference type="AlphaFoldDB" id="A0A9X0L5X3"/>
<sequence>MTRPLVLLLTCLLGASCGEQVTTQTQAVISTAQPRLIVEVKARLDTLPKQNRHRYQELLQAMENWYGSDLKMDQKQKAEPIFLGHLEVIDQRENKLNKLLISSKLDDNEKQLITKLYDQCTIESLANVRSLSMLAKHDERILKGEIDRLSAIQTNKVRIAQAIIKEGAEKDQRKVNRELKKRLMATY</sequence>
<comment type="caution">
    <text evidence="1">The sequence shown here is derived from an EMBL/GenBank/DDBJ whole genome shotgun (WGS) entry which is preliminary data.</text>
</comment>
<dbReference type="PROSITE" id="PS51257">
    <property type="entry name" value="PROKAR_LIPOPROTEIN"/>
    <property type="match status" value="1"/>
</dbReference>
<reference evidence="1 2" key="1">
    <citation type="submission" date="2015-11" db="EMBL/GenBank/DDBJ databases">
        <title>Solirubrum puertoriconensis gen. nov. an environmental bacteria isolated in Puerto Rico.</title>
        <authorList>
            <person name="Cuebas-Irizarry M.F."/>
            <person name="Montalvo-Rodriguez R."/>
        </authorList>
    </citation>
    <scope>NUCLEOTIDE SEQUENCE [LARGE SCALE GENOMIC DNA]</scope>
    <source>
        <strain evidence="1 2">MC1A</strain>
    </source>
</reference>
<evidence type="ECO:0000313" key="2">
    <source>
        <dbReference type="Proteomes" id="UP000054223"/>
    </source>
</evidence>
<dbReference type="RefSeq" id="WP_059068508.1">
    <property type="nucleotide sequence ID" value="NZ_LNAL01000005.1"/>
</dbReference>
<organism evidence="1 2">
    <name type="scientific">Solirubrum puertoriconensis</name>
    <dbReference type="NCBI Taxonomy" id="1751427"/>
    <lineage>
        <taxon>Bacteria</taxon>
        <taxon>Pseudomonadati</taxon>
        <taxon>Bacteroidota</taxon>
        <taxon>Cytophagia</taxon>
        <taxon>Cytophagales</taxon>
    </lineage>
</organism>
<keyword evidence="2" id="KW-1185">Reference proteome</keyword>
<dbReference type="EMBL" id="LNAL01000005">
    <property type="protein sequence ID" value="KUG09064.1"/>
    <property type="molecule type" value="Genomic_DNA"/>
</dbReference>
<accession>A0A9X0L5X3</accession>
<dbReference type="Proteomes" id="UP000054223">
    <property type="component" value="Unassembled WGS sequence"/>
</dbReference>
<name>A0A9X0L5X3_SOLP1</name>
<proteinExistence type="predicted"/>
<evidence type="ECO:0000313" key="1">
    <source>
        <dbReference type="EMBL" id="KUG09064.1"/>
    </source>
</evidence>
<gene>
    <name evidence="1" type="ORF">ASU33_19780</name>
</gene>